<protein>
    <submittedName>
        <fullName evidence="1">DUF4286 family protein</fullName>
    </submittedName>
</protein>
<organism evidence="1 2">
    <name type="scientific">Undibacterium cyanobacteriorum</name>
    <dbReference type="NCBI Taxonomy" id="3073561"/>
    <lineage>
        <taxon>Bacteria</taxon>
        <taxon>Pseudomonadati</taxon>
        <taxon>Pseudomonadota</taxon>
        <taxon>Betaproteobacteria</taxon>
        <taxon>Burkholderiales</taxon>
        <taxon>Oxalobacteraceae</taxon>
        <taxon>Undibacterium</taxon>
    </lineage>
</organism>
<accession>A0ABY9RHP9</accession>
<name>A0ABY9RHP9_9BURK</name>
<dbReference type="InterPro" id="IPR025563">
    <property type="entry name" value="DUF4286"/>
</dbReference>
<keyword evidence="2" id="KW-1185">Reference proteome</keyword>
<dbReference type="RefSeq" id="WP_309482242.1">
    <property type="nucleotide sequence ID" value="NZ_CP133720.1"/>
</dbReference>
<dbReference type="Pfam" id="PF14114">
    <property type="entry name" value="DUF4286"/>
    <property type="match status" value="1"/>
</dbReference>
<evidence type="ECO:0000313" key="2">
    <source>
        <dbReference type="Proteomes" id="UP001181355"/>
    </source>
</evidence>
<sequence>MVFYEVSVEVRADLREAFVHYMRSKHLPEILATGCFRHIRFDQASDTLFRSCYQAETEADFQRYLEQHAPAMRADFMQHFPEGCTPSRVVFKDLFSLHA</sequence>
<proteinExistence type="predicted"/>
<gene>
    <name evidence="1" type="ORF">RF679_00385</name>
</gene>
<dbReference type="EMBL" id="CP133720">
    <property type="protein sequence ID" value="WMW80751.1"/>
    <property type="molecule type" value="Genomic_DNA"/>
</dbReference>
<reference evidence="1" key="1">
    <citation type="submission" date="2023-09" db="EMBL/GenBank/DDBJ databases">
        <title>Undibacterium sp. 20NA77.5 isolated from freshwater.</title>
        <authorList>
            <person name="Le V."/>
            <person name="Ko S.-R."/>
            <person name="Ahn C.-Y."/>
            <person name="Oh H.-M."/>
        </authorList>
    </citation>
    <scope>NUCLEOTIDE SEQUENCE</scope>
    <source>
        <strain evidence="1">20NA77.5</strain>
    </source>
</reference>
<dbReference type="Proteomes" id="UP001181355">
    <property type="component" value="Chromosome"/>
</dbReference>
<evidence type="ECO:0000313" key="1">
    <source>
        <dbReference type="EMBL" id="WMW80751.1"/>
    </source>
</evidence>